<dbReference type="Pfam" id="PF13911">
    <property type="entry name" value="AhpC-TSA_2"/>
    <property type="match status" value="1"/>
</dbReference>
<proteinExistence type="predicted"/>
<feature type="region of interest" description="Disordered" evidence="1">
    <location>
        <begin position="169"/>
        <end position="190"/>
    </location>
</feature>
<dbReference type="OrthoDB" id="40334at2759"/>
<dbReference type="AlphaFoldDB" id="K0S9T1"/>
<name>K0S9T1_THAOC</name>
<feature type="region of interest" description="Disordered" evidence="1">
    <location>
        <begin position="92"/>
        <end position="113"/>
    </location>
</feature>
<dbReference type="Proteomes" id="UP000266841">
    <property type="component" value="Unassembled WGS sequence"/>
</dbReference>
<keyword evidence="3" id="KW-1185">Reference proteome</keyword>
<feature type="compositionally biased region" description="Basic and acidic residues" evidence="1">
    <location>
        <begin position="100"/>
        <end position="111"/>
    </location>
</feature>
<comment type="caution">
    <text evidence="2">The sequence shown here is derived from an EMBL/GenBank/DDBJ whole genome shotgun (WGS) entry which is preliminary data.</text>
</comment>
<evidence type="ECO:0000313" key="2">
    <source>
        <dbReference type="EMBL" id="EJK62923.1"/>
    </source>
</evidence>
<dbReference type="EMBL" id="AGNL01018538">
    <property type="protein sequence ID" value="EJK62923.1"/>
    <property type="molecule type" value="Genomic_DNA"/>
</dbReference>
<sequence>MGSSLQRDGVLRQDSDVPIHRAIDLHASAWQPVLCMEAQGPRRRRRSPCLCHLSEVVGGTPLDLGIGQLWGHRPVQDPERVLAYRTTIRRSAGTGTGRRVSGEKETSERTHSRTTMVTMPVAASCATVLLSSIAAPTLAFAPRSSPLVVGDSLASSPLFLSSSAKSAAATQPTEISGAPSDEARNVDPRDALSKSTVYRLDGTAVPTSTLLRDDGGIDLRDELLANDVDLTLISIGKPEIGLELMEHLGIDGGAEWIYADPENDAYDRLRLNRGWDTMIRPATAFRFKDRIFGDGAPLDSLFDVLGKWKDGKVQANPHPNVLCEPDRDIIAVYIPPKLDQSTNHGGTFMFDGDQTVYAYYDESPGTHADPFGVVEKAIEVARRKSE</sequence>
<accession>K0S9T1</accession>
<protein>
    <submittedName>
        <fullName evidence="2">Uncharacterized protein</fullName>
    </submittedName>
</protein>
<reference evidence="2 3" key="1">
    <citation type="journal article" date="2012" name="Genome Biol.">
        <title>Genome and low-iron response of an oceanic diatom adapted to chronic iron limitation.</title>
        <authorList>
            <person name="Lommer M."/>
            <person name="Specht M."/>
            <person name="Roy A.S."/>
            <person name="Kraemer L."/>
            <person name="Andreson R."/>
            <person name="Gutowska M.A."/>
            <person name="Wolf J."/>
            <person name="Bergner S.V."/>
            <person name="Schilhabel M.B."/>
            <person name="Klostermeier U.C."/>
            <person name="Beiko R.G."/>
            <person name="Rosenstiel P."/>
            <person name="Hippler M."/>
            <person name="Laroche J."/>
        </authorList>
    </citation>
    <scope>NUCLEOTIDE SEQUENCE [LARGE SCALE GENOMIC DNA]</scope>
    <source>
        <strain evidence="2 3">CCMP1005</strain>
    </source>
</reference>
<dbReference type="InterPro" id="IPR032801">
    <property type="entry name" value="PXL2A/B/C"/>
</dbReference>
<evidence type="ECO:0000256" key="1">
    <source>
        <dbReference type="SAM" id="MobiDB-lite"/>
    </source>
</evidence>
<organism evidence="2 3">
    <name type="scientific">Thalassiosira oceanica</name>
    <name type="common">Marine diatom</name>
    <dbReference type="NCBI Taxonomy" id="159749"/>
    <lineage>
        <taxon>Eukaryota</taxon>
        <taxon>Sar</taxon>
        <taxon>Stramenopiles</taxon>
        <taxon>Ochrophyta</taxon>
        <taxon>Bacillariophyta</taxon>
        <taxon>Coscinodiscophyceae</taxon>
        <taxon>Thalassiosirophycidae</taxon>
        <taxon>Thalassiosirales</taxon>
        <taxon>Thalassiosiraceae</taxon>
        <taxon>Thalassiosira</taxon>
    </lineage>
</organism>
<feature type="compositionally biased region" description="Basic and acidic residues" evidence="1">
    <location>
        <begin position="181"/>
        <end position="190"/>
    </location>
</feature>
<evidence type="ECO:0000313" key="3">
    <source>
        <dbReference type="Proteomes" id="UP000266841"/>
    </source>
</evidence>
<dbReference type="eggNOG" id="ENOG502S1H8">
    <property type="taxonomic scope" value="Eukaryota"/>
</dbReference>
<gene>
    <name evidence="2" type="ORF">THAOC_16447</name>
</gene>